<dbReference type="RefSeq" id="WP_038263761.1">
    <property type="nucleotide sequence ID" value="NZ_AYXY01000019.1"/>
</dbReference>
<evidence type="ECO:0000256" key="1">
    <source>
        <dbReference type="ARBA" id="ARBA00023015"/>
    </source>
</evidence>
<dbReference type="Pfam" id="PF00440">
    <property type="entry name" value="TetR_N"/>
    <property type="match status" value="1"/>
</dbReference>
<dbReference type="EMBL" id="AYXY01000019">
    <property type="protein sequence ID" value="ETN95489.1"/>
    <property type="molecule type" value="Genomic_DNA"/>
</dbReference>
<dbReference type="Gene3D" id="1.10.357.10">
    <property type="entry name" value="Tetracycline Repressor, domain 2"/>
    <property type="match status" value="1"/>
</dbReference>
<organism evidence="6 7">
    <name type="scientific">Zhouia amylolytica AD3</name>
    <dbReference type="NCBI Taxonomy" id="1286632"/>
    <lineage>
        <taxon>Bacteria</taxon>
        <taxon>Pseudomonadati</taxon>
        <taxon>Bacteroidota</taxon>
        <taxon>Flavobacteriia</taxon>
        <taxon>Flavobacteriales</taxon>
        <taxon>Flavobacteriaceae</taxon>
        <taxon>Zhouia</taxon>
    </lineage>
</organism>
<evidence type="ECO:0000256" key="2">
    <source>
        <dbReference type="ARBA" id="ARBA00023125"/>
    </source>
</evidence>
<evidence type="ECO:0000259" key="5">
    <source>
        <dbReference type="PROSITE" id="PS50977"/>
    </source>
</evidence>
<evidence type="ECO:0000313" key="7">
    <source>
        <dbReference type="Proteomes" id="UP000018850"/>
    </source>
</evidence>
<accession>W2UNG2</accession>
<evidence type="ECO:0000256" key="3">
    <source>
        <dbReference type="ARBA" id="ARBA00023163"/>
    </source>
</evidence>
<keyword evidence="7" id="KW-1185">Reference proteome</keyword>
<dbReference type="PANTHER" id="PTHR47506:SF1">
    <property type="entry name" value="HTH-TYPE TRANSCRIPTIONAL REGULATOR YJDC"/>
    <property type="match status" value="1"/>
</dbReference>
<dbReference type="Proteomes" id="UP000018850">
    <property type="component" value="Unassembled WGS sequence"/>
</dbReference>
<dbReference type="PATRIC" id="fig|1286632.3.peg.1202"/>
<name>W2UNG2_9FLAO</name>
<gene>
    <name evidence="6" type="ORF">P278_12110</name>
</gene>
<dbReference type="SUPFAM" id="SSF48498">
    <property type="entry name" value="Tetracyclin repressor-like, C-terminal domain"/>
    <property type="match status" value="1"/>
</dbReference>
<keyword evidence="3" id="KW-0804">Transcription</keyword>
<dbReference type="eggNOG" id="COG1309">
    <property type="taxonomic scope" value="Bacteria"/>
</dbReference>
<keyword evidence="2 4" id="KW-0238">DNA-binding</keyword>
<sequence>MKTRDKIIVVGDNLIREKGYNAFSFSDISKELKIKNASIHYHFPTKTNLVIAVIQKHLILLEKFKTAVVNENAIMKIIKFLSVYSIAKSGGKISILGSLANDYNTFDPEVQTELKILTESTINWLTQTLTEGKKEGTFKFIQDPRTKALTIITTILGAEQLSRITYPHTFQTVKENILNDLKQEI</sequence>
<feature type="DNA-binding region" description="H-T-H motif" evidence="4">
    <location>
        <begin position="24"/>
        <end position="43"/>
    </location>
</feature>
<dbReference type="PROSITE" id="PS50977">
    <property type="entry name" value="HTH_TETR_2"/>
    <property type="match status" value="1"/>
</dbReference>
<reference evidence="7" key="1">
    <citation type="submission" date="2013-11" db="EMBL/GenBank/DDBJ databases">
        <title>Draft genome sequence from a member of Zhouia, isolated tidal flat.</title>
        <authorList>
            <person name="Jin H."/>
            <person name="Jeon C.O."/>
        </authorList>
    </citation>
    <scope>NUCLEOTIDE SEQUENCE [LARGE SCALE GENOMIC DNA]</scope>
    <source>
        <strain evidence="7">AD3</strain>
    </source>
</reference>
<feature type="domain" description="HTH tetR-type" evidence="5">
    <location>
        <begin position="1"/>
        <end position="61"/>
    </location>
</feature>
<dbReference type="PANTHER" id="PTHR47506">
    <property type="entry name" value="TRANSCRIPTIONAL REGULATORY PROTEIN"/>
    <property type="match status" value="1"/>
</dbReference>
<dbReference type="SUPFAM" id="SSF46689">
    <property type="entry name" value="Homeodomain-like"/>
    <property type="match status" value="1"/>
</dbReference>
<evidence type="ECO:0000256" key="4">
    <source>
        <dbReference type="PROSITE-ProRule" id="PRU00335"/>
    </source>
</evidence>
<proteinExistence type="predicted"/>
<comment type="caution">
    <text evidence="6">The sequence shown here is derived from an EMBL/GenBank/DDBJ whole genome shotgun (WGS) entry which is preliminary data.</text>
</comment>
<keyword evidence="1" id="KW-0805">Transcription regulation</keyword>
<protein>
    <submittedName>
        <fullName evidence="6">Regulatory protein tetr</fullName>
    </submittedName>
</protein>
<dbReference type="AlphaFoldDB" id="W2UNG2"/>
<evidence type="ECO:0000313" key="6">
    <source>
        <dbReference type="EMBL" id="ETN95489.1"/>
    </source>
</evidence>
<dbReference type="InterPro" id="IPR009057">
    <property type="entry name" value="Homeodomain-like_sf"/>
</dbReference>
<dbReference type="InterPro" id="IPR036271">
    <property type="entry name" value="Tet_transcr_reg_TetR-rel_C_sf"/>
</dbReference>
<dbReference type="GO" id="GO:0003677">
    <property type="term" value="F:DNA binding"/>
    <property type="evidence" value="ECO:0007669"/>
    <property type="project" value="UniProtKB-UniRule"/>
</dbReference>
<dbReference type="InterPro" id="IPR001647">
    <property type="entry name" value="HTH_TetR"/>
</dbReference>
<reference evidence="6 7" key="2">
    <citation type="journal article" date="2016" name="Genome Announc.">
        <title>Draft Genome Sequence of Zhouia amylolytica AD3, Isolated from Tidal Flat Sediment.</title>
        <authorList>
            <person name="Jia B."/>
            <person name="Jin H.M."/>
            <person name="Lee H.J."/>
            <person name="Jeon C.O."/>
        </authorList>
    </citation>
    <scope>NUCLEOTIDE SEQUENCE [LARGE SCALE GENOMIC DNA]</scope>
    <source>
        <strain evidence="6 7">AD3</strain>
    </source>
</reference>